<evidence type="ECO:0000313" key="2">
    <source>
        <dbReference type="EMBL" id="MCQ6963522.1"/>
    </source>
</evidence>
<dbReference type="Proteomes" id="UP001206983">
    <property type="component" value="Unassembled WGS sequence"/>
</dbReference>
<reference evidence="2 3" key="1">
    <citation type="journal article" date="2011" name="Appl. Environ. Microbiol.">
        <title>Methanogenic archaea isolated from Taiwan's Chelungpu fault.</title>
        <authorList>
            <person name="Wu S.Y."/>
            <person name="Lai M.C."/>
        </authorList>
    </citation>
    <scope>NUCLEOTIDE SEQUENCE [LARGE SCALE GENOMIC DNA]</scope>
    <source>
        <strain evidence="2 3">St545Mb</strain>
    </source>
</reference>
<accession>A0AAE3HC46</accession>
<feature type="transmembrane region" description="Helical" evidence="1">
    <location>
        <begin position="68"/>
        <end position="85"/>
    </location>
</feature>
<feature type="transmembrane region" description="Helical" evidence="1">
    <location>
        <begin position="90"/>
        <end position="107"/>
    </location>
</feature>
<sequence length="108" mass="12213">MTDTAYMLVVIAAVALATFATRALPFIFFSRREPPQLLSTIEKNLPPMILLLLVIYCLKDVQWLEPPYGVPEIFTIAVVSALHIWRRNAMLSIFAGTGLYMLLVQLIF</sequence>
<feature type="transmembrane region" description="Helical" evidence="1">
    <location>
        <begin position="6"/>
        <end position="24"/>
    </location>
</feature>
<dbReference type="RefSeq" id="WP_256623406.1">
    <property type="nucleotide sequence ID" value="NZ_JTEO01000006.1"/>
</dbReference>
<evidence type="ECO:0000256" key="1">
    <source>
        <dbReference type="SAM" id="Phobius"/>
    </source>
</evidence>
<keyword evidence="1" id="KW-1133">Transmembrane helix</keyword>
<keyword evidence="1" id="KW-0812">Transmembrane</keyword>
<dbReference type="PIRSF" id="PIRSF003203">
    <property type="entry name" value="AzlD"/>
    <property type="match status" value="1"/>
</dbReference>
<keyword evidence="1" id="KW-0472">Membrane</keyword>
<comment type="caution">
    <text evidence="2">The sequence shown here is derived from an EMBL/GenBank/DDBJ whole genome shotgun (WGS) entry which is preliminary data.</text>
</comment>
<dbReference type="AlphaFoldDB" id="A0AAE3HC46"/>
<dbReference type="EMBL" id="JTEO01000006">
    <property type="protein sequence ID" value="MCQ6963522.1"/>
    <property type="molecule type" value="Genomic_DNA"/>
</dbReference>
<gene>
    <name evidence="2" type="ORF">PV02_10535</name>
</gene>
<dbReference type="InterPro" id="IPR008407">
    <property type="entry name" value="Brnchd-chn_aa_trnsp_AzlD"/>
</dbReference>
<dbReference type="Pfam" id="PF05437">
    <property type="entry name" value="AzlD"/>
    <property type="match status" value="1"/>
</dbReference>
<keyword evidence="3" id="KW-1185">Reference proteome</keyword>
<organism evidence="2 3">
    <name type="scientific">Methanolobus chelungpuianus</name>
    <dbReference type="NCBI Taxonomy" id="502115"/>
    <lineage>
        <taxon>Archaea</taxon>
        <taxon>Methanobacteriati</taxon>
        <taxon>Methanobacteriota</taxon>
        <taxon>Stenosarchaea group</taxon>
        <taxon>Methanomicrobia</taxon>
        <taxon>Methanosarcinales</taxon>
        <taxon>Methanosarcinaceae</taxon>
        <taxon>Methanolobus</taxon>
    </lineage>
</organism>
<evidence type="ECO:0000313" key="3">
    <source>
        <dbReference type="Proteomes" id="UP001206983"/>
    </source>
</evidence>
<name>A0AAE3HC46_9EURY</name>
<protein>
    <submittedName>
        <fullName evidence="2">Branched-chain amino acid transporter AzlD</fullName>
    </submittedName>
</protein>
<proteinExistence type="predicted"/>